<evidence type="ECO:0000313" key="3">
    <source>
        <dbReference type="EMBL" id="GAB1289635.1"/>
    </source>
</evidence>
<reference evidence="3 4" key="1">
    <citation type="submission" date="2024-08" db="EMBL/GenBank/DDBJ databases">
        <title>The draft genome of Apodemus speciosus.</title>
        <authorList>
            <person name="Nabeshima K."/>
            <person name="Suzuki S."/>
            <person name="Onuma M."/>
        </authorList>
    </citation>
    <scope>NUCLEOTIDE SEQUENCE [LARGE SCALE GENOMIC DNA]</scope>
    <source>
        <strain evidence="3">IB14-021</strain>
    </source>
</reference>
<dbReference type="EMBL" id="BAAFST010000005">
    <property type="protein sequence ID" value="GAB1289635.1"/>
    <property type="molecule type" value="Genomic_DNA"/>
</dbReference>
<keyword evidence="4" id="KW-1185">Reference proteome</keyword>
<evidence type="ECO:0000313" key="4">
    <source>
        <dbReference type="Proteomes" id="UP001623349"/>
    </source>
</evidence>
<feature type="compositionally biased region" description="Basic and acidic residues" evidence="2">
    <location>
        <begin position="1"/>
        <end position="18"/>
    </location>
</feature>
<feature type="region of interest" description="Disordered" evidence="2">
    <location>
        <begin position="1"/>
        <end position="20"/>
    </location>
</feature>
<accession>A0ABQ0ERS5</accession>
<dbReference type="PANTHER" id="PTHR18870:SF8">
    <property type="entry name" value="PROTEIN FAM184B"/>
    <property type="match status" value="1"/>
</dbReference>
<organism evidence="3 4">
    <name type="scientific">Apodemus speciosus</name>
    <name type="common">Large Japanese field mouse</name>
    <dbReference type="NCBI Taxonomy" id="105296"/>
    <lineage>
        <taxon>Eukaryota</taxon>
        <taxon>Metazoa</taxon>
        <taxon>Chordata</taxon>
        <taxon>Craniata</taxon>
        <taxon>Vertebrata</taxon>
        <taxon>Euteleostomi</taxon>
        <taxon>Mammalia</taxon>
        <taxon>Eutheria</taxon>
        <taxon>Euarchontoglires</taxon>
        <taxon>Glires</taxon>
        <taxon>Rodentia</taxon>
        <taxon>Myomorpha</taxon>
        <taxon>Muroidea</taxon>
        <taxon>Muridae</taxon>
        <taxon>Murinae</taxon>
        <taxon>Apodemus</taxon>
    </lineage>
</organism>
<evidence type="ECO:0000256" key="2">
    <source>
        <dbReference type="SAM" id="MobiDB-lite"/>
    </source>
</evidence>
<dbReference type="PANTHER" id="PTHR18870">
    <property type="entry name" value="PROTEIN TAG-278-RELATED"/>
    <property type="match status" value="1"/>
</dbReference>
<proteinExistence type="predicted"/>
<feature type="compositionally biased region" description="Polar residues" evidence="2">
    <location>
        <begin position="115"/>
        <end position="126"/>
    </location>
</feature>
<keyword evidence="1" id="KW-0175">Coiled coil</keyword>
<comment type="caution">
    <text evidence="3">The sequence shown here is derived from an EMBL/GenBank/DDBJ whole genome shotgun (WGS) entry which is preliminary data.</text>
</comment>
<name>A0ABQ0ERS5_APOSI</name>
<feature type="region of interest" description="Disordered" evidence="2">
    <location>
        <begin position="111"/>
        <end position="159"/>
    </location>
</feature>
<evidence type="ECO:0000256" key="1">
    <source>
        <dbReference type="ARBA" id="ARBA00023054"/>
    </source>
</evidence>
<gene>
    <name evidence="3" type="ORF">APTSU1_000486500</name>
</gene>
<sequence>MLKESGEKAGKGTSRPEDLQLIGRLQTRLKEREDIIRQLTEERRFHYAAFPSAVSHRNRSFSFNPHPGYLTPSMKKKKMEEVPSRVVSVPNLASYAKNFLSGDLSSRINAPPITKSPSLDPSSSCGQPYKPTQLLDGKTATRWPKMENQPNPKKPHRSKALHIRSGLPSTFHSKLTFRICSKEDIRKSFQPSEGVKNHPTSKLQPAISRGHCSVGLPHIAFHEGVKVQTTGMHYLWTGFLCVALAVLELTL</sequence>
<protein>
    <submittedName>
        <fullName evidence="3">Protein FAM184B</fullName>
    </submittedName>
</protein>
<dbReference type="Proteomes" id="UP001623349">
    <property type="component" value="Unassembled WGS sequence"/>
</dbReference>